<dbReference type="NCBIfam" id="TIGR02532">
    <property type="entry name" value="IV_pilin_GFxxxE"/>
    <property type="match status" value="1"/>
</dbReference>
<sequence length="976" mass="112478">MNILKKSEKINCQIKAFTLVELIVVILILAILATIAFISFSSQSWSARDSTRLSDMTSLKKWFEMYSISSGKYPTPDNFVSVVYSWGVVWNQWVAWEGIYKLIQKTLSKKVSDPLTEKDYNYSLASNNKEFQLAGNFENTVSLNGRFSPFDSVDKSFALGWTGAYVYITWNYNWVLLKVFTWSTYYFVPTPTLFWLSSSWADTVPYDDSFGSWVIYLPWINNFAEFDASQIYSTWGTKLTSTDILNLMQELQQAYSWSNVSTPAIMELQWADSSDLLSIWNWLLGNALWWSAWDWTAWGWIGWGWTDQPIVADFYVSKTGNNSNSWTINSPKLTIWWAISAIWTQTWKTVFVSAWTYIESVTLSRLWTKLYWESPSGTIITSSGTNTVAMNAIDQEINWFTLENTWTSKNVVSTSTSSWSKITNIIINAWPSWKWVNISSSDNLSIIWNVINAPTNGYWIYASSSAWVNIRNNKIHWAWIISIVSITNLNVINNHIAYSAYWFQSNDGAMTSWSFIGNTFVGNDTALLIDSNTIKVYNNIFAYNSFAAKWRSPYTSWNFNTMFWNWTNLSNYTLWANDRIEDPLFEANWYYDTLSNWSPAIDSWSGTAASLWLDSYTVRADWALDSGTADRWYHRTSWSAFAPIQYVKLYVSKSWNDTTWDGSSWNPYLTIQKAINVSKNYHEVNVWPWIYSETIYMTSTTWNWFTKIWLRLVWENKDTTSIANTASTSVTMSVPLASISGFTIGNTWSSKKIIHANVPFARISGNKINTWPSWQGIDTNSANSLDIVGNTITSPSWATWINNANSPNVKIRNNQIFWWQTWIQNGAGSNNIYLFNNYIANLNTWYNGDADNTVWNFVNNTFSGATGYGLVLHNNSLKVYNNIFINCYVWARWNSSAYTGWSHNTFYNITSPMYYTAWVQDITQNPLFEAGTNKVQSWSPTIDSGSGTAASLWLDGLSTRFDVQLDTWIVDRGYHQ</sequence>
<reference evidence="3" key="1">
    <citation type="journal article" date="2012" name="Science">
        <title>Fermentation, hydrogen, and sulfur metabolism in multiple uncultivated bacterial phyla.</title>
        <authorList>
            <person name="Wrighton K.C."/>
            <person name="Thomas B.C."/>
            <person name="Sharon I."/>
            <person name="Miller C.S."/>
            <person name="Castelle C.J."/>
            <person name="VerBerkmoes N.C."/>
            <person name="Wilkins M.J."/>
            <person name="Hettich R.L."/>
            <person name="Lipton M.S."/>
            <person name="Williams K.H."/>
            <person name="Long P.E."/>
            <person name="Banfield J.F."/>
        </authorList>
    </citation>
    <scope>NUCLEOTIDE SEQUENCE [LARGE SCALE GENOMIC DNA]</scope>
</reference>
<name>K2G0Y1_9BACT</name>
<dbReference type="Pfam" id="PF07963">
    <property type="entry name" value="N_methyl"/>
    <property type="match status" value="1"/>
</dbReference>
<dbReference type="AlphaFoldDB" id="K2G0Y1"/>
<dbReference type="InterPro" id="IPR011050">
    <property type="entry name" value="Pectin_lyase_fold/virulence"/>
</dbReference>
<evidence type="ECO:0000313" key="3">
    <source>
        <dbReference type="EMBL" id="EKE28888.1"/>
    </source>
</evidence>
<dbReference type="Gene3D" id="2.160.20.10">
    <property type="entry name" value="Single-stranded right-handed beta-helix, Pectin lyase-like"/>
    <property type="match status" value="2"/>
</dbReference>
<keyword evidence="2" id="KW-0472">Membrane</keyword>
<dbReference type="EMBL" id="AMFJ01000271">
    <property type="protein sequence ID" value="EKE28888.1"/>
    <property type="molecule type" value="Genomic_DNA"/>
</dbReference>
<evidence type="ECO:0008006" key="4">
    <source>
        <dbReference type="Google" id="ProtNLM"/>
    </source>
</evidence>
<keyword evidence="2" id="KW-0812">Transmembrane</keyword>
<organism evidence="3">
    <name type="scientific">uncultured bacterium</name>
    <name type="common">gcode 4</name>
    <dbReference type="NCBI Taxonomy" id="1234023"/>
    <lineage>
        <taxon>Bacteria</taxon>
        <taxon>environmental samples</taxon>
    </lineage>
</organism>
<dbReference type="Gene3D" id="3.30.700.10">
    <property type="entry name" value="Glycoprotein, Type 4 Pilin"/>
    <property type="match status" value="1"/>
</dbReference>
<dbReference type="InterPro" id="IPR012334">
    <property type="entry name" value="Pectin_lyas_fold"/>
</dbReference>
<keyword evidence="2" id="KW-1133">Transmembrane helix</keyword>
<evidence type="ECO:0000256" key="1">
    <source>
        <dbReference type="ARBA" id="ARBA00022481"/>
    </source>
</evidence>
<proteinExistence type="predicted"/>
<dbReference type="SUPFAM" id="SSF54523">
    <property type="entry name" value="Pili subunits"/>
    <property type="match status" value="1"/>
</dbReference>
<dbReference type="GO" id="GO:0015627">
    <property type="term" value="C:type II protein secretion system complex"/>
    <property type="evidence" value="ECO:0007669"/>
    <property type="project" value="InterPro"/>
</dbReference>
<dbReference type="InterPro" id="IPR012902">
    <property type="entry name" value="N_methyl_site"/>
</dbReference>
<dbReference type="PRINTS" id="PR00813">
    <property type="entry name" value="BCTERIALGSPG"/>
</dbReference>
<comment type="caution">
    <text evidence="3">The sequence shown here is derived from an EMBL/GenBank/DDBJ whole genome shotgun (WGS) entry which is preliminary data.</text>
</comment>
<dbReference type="InterPro" id="IPR045584">
    <property type="entry name" value="Pilin-like"/>
</dbReference>
<gene>
    <name evidence="3" type="ORF">ACD_2C00271G0002</name>
</gene>
<dbReference type="GO" id="GO:0015628">
    <property type="term" value="P:protein secretion by the type II secretion system"/>
    <property type="evidence" value="ECO:0007669"/>
    <property type="project" value="InterPro"/>
</dbReference>
<dbReference type="InterPro" id="IPR000983">
    <property type="entry name" value="Bac_GSPG_pilin"/>
</dbReference>
<accession>K2G0Y1</accession>
<keyword evidence="1" id="KW-0488">Methylation</keyword>
<evidence type="ECO:0000256" key="2">
    <source>
        <dbReference type="SAM" id="Phobius"/>
    </source>
</evidence>
<protein>
    <recommendedName>
        <fullName evidence="4">Right handed beta helix domain-containing protein</fullName>
    </recommendedName>
</protein>
<dbReference type="SUPFAM" id="SSF51126">
    <property type="entry name" value="Pectin lyase-like"/>
    <property type="match status" value="2"/>
</dbReference>
<feature type="transmembrane region" description="Helical" evidence="2">
    <location>
        <begin position="20"/>
        <end position="40"/>
    </location>
</feature>